<dbReference type="EMBL" id="BLXT01000992">
    <property type="protein sequence ID" value="GFN82533.1"/>
    <property type="molecule type" value="Genomic_DNA"/>
</dbReference>
<keyword evidence="2" id="KW-1185">Reference proteome</keyword>
<accession>A0AAV3YJS2</accession>
<evidence type="ECO:0000313" key="2">
    <source>
        <dbReference type="Proteomes" id="UP000735302"/>
    </source>
</evidence>
<protein>
    <submittedName>
        <fullName evidence="1">Uncharacterized protein</fullName>
    </submittedName>
</protein>
<dbReference type="AlphaFoldDB" id="A0AAV3YJS2"/>
<reference evidence="1 2" key="1">
    <citation type="journal article" date="2021" name="Elife">
        <title>Chloroplast acquisition without the gene transfer in kleptoplastic sea slugs, Plakobranchus ocellatus.</title>
        <authorList>
            <person name="Maeda T."/>
            <person name="Takahashi S."/>
            <person name="Yoshida T."/>
            <person name="Shimamura S."/>
            <person name="Takaki Y."/>
            <person name="Nagai Y."/>
            <person name="Toyoda A."/>
            <person name="Suzuki Y."/>
            <person name="Arimoto A."/>
            <person name="Ishii H."/>
            <person name="Satoh N."/>
            <person name="Nishiyama T."/>
            <person name="Hasebe M."/>
            <person name="Maruyama T."/>
            <person name="Minagawa J."/>
            <person name="Obokata J."/>
            <person name="Shigenobu S."/>
        </authorList>
    </citation>
    <scope>NUCLEOTIDE SEQUENCE [LARGE SCALE GENOMIC DNA]</scope>
</reference>
<evidence type="ECO:0000313" key="1">
    <source>
        <dbReference type="EMBL" id="GFN82533.1"/>
    </source>
</evidence>
<name>A0AAV3YJS2_9GAST</name>
<organism evidence="1 2">
    <name type="scientific">Plakobranchus ocellatus</name>
    <dbReference type="NCBI Taxonomy" id="259542"/>
    <lineage>
        <taxon>Eukaryota</taxon>
        <taxon>Metazoa</taxon>
        <taxon>Spiralia</taxon>
        <taxon>Lophotrochozoa</taxon>
        <taxon>Mollusca</taxon>
        <taxon>Gastropoda</taxon>
        <taxon>Heterobranchia</taxon>
        <taxon>Euthyneura</taxon>
        <taxon>Panpulmonata</taxon>
        <taxon>Sacoglossa</taxon>
        <taxon>Placobranchoidea</taxon>
        <taxon>Plakobranchidae</taxon>
        <taxon>Plakobranchus</taxon>
    </lineage>
</organism>
<sequence>MVAASAFGEDYELDPKKLAQRYDLIQRIVAAGVPGKGGYKHRPYGTSGKGFGAVLGSQLKPSGFGSKTLPYGSSSAGYRPVARAPVYSSPKTYGGYDVSKLYAPQARNYGYGNTVPNYGANIGYKLGGGAVHPVFDNRNLYKPKAQTFGDIYGESYFLKEFDENIILPSSLSDVNSQEPIYLGGSGAGFAPAKNTVVPAKKLSPVPSSYPRLNPQFNAYGYAGQPQGYTGQDIIGGYTGQKGSIYGALPGYSNQQFSQY</sequence>
<proteinExistence type="predicted"/>
<gene>
    <name evidence="1" type="ORF">PoB_000903900</name>
</gene>
<dbReference type="Proteomes" id="UP000735302">
    <property type="component" value="Unassembled WGS sequence"/>
</dbReference>
<comment type="caution">
    <text evidence="1">The sequence shown here is derived from an EMBL/GenBank/DDBJ whole genome shotgun (WGS) entry which is preliminary data.</text>
</comment>